<comment type="caution">
    <text evidence="1">The sequence shown here is derived from an EMBL/GenBank/DDBJ whole genome shotgun (WGS) entry which is preliminary data.</text>
</comment>
<dbReference type="InterPro" id="IPR052022">
    <property type="entry name" value="26kDa_periplasmic_antigen"/>
</dbReference>
<reference evidence="2" key="1">
    <citation type="journal article" date="2019" name="Int. J. Syst. Evol. Microbiol.">
        <title>The Global Catalogue of Microorganisms (GCM) 10K type strain sequencing project: providing services to taxonomists for standard genome sequencing and annotation.</title>
        <authorList>
            <consortium name="The Broad Institute Genomics Platform"/>
            <consortium name="The Broad Institute Genome Sequencing Center for Infectious Disease"/>
            <person name="Wu L."/>
            <person name="Ma J."/>
        </authorList>
    </citation>
    <scope>NUCLEOTIDE SEQUENCE [LARGE SCALE GENOMIC DNA]</scope>
    <source>
        <strain evidence="2">JCM 6486</strain>
    </source>
</reference>
<dbReference type="Pfam" id="PF04402">
    <property type="entry name" value="SIMPL"/>
    <property type="match status" value="1"/>
</dbReference>
<proteinExistence type="predicted"/>
<evidence type="ECO:0000313" key="1">
    <source>
        <dbReference type="EMBL" id="GAA0865152.1"/>
    </source>
</evidence>
<protein>
    <recommendedName>
        <fullName evidence="3">SIMPL domain-containing protein</fullName>
    </recommendedName>
</protein>
<dbReference type="RefSeq" id="WP_346045805.1">
    <property type="nucleotide sequence ID" value="NZ_BAAACP010000013.1"/>
</dbReference>
<dbReference type="Gene3D" id="3.30.110.170">
    <property type="entry name" value="Protein of unknown function (DUF541), domain 1"/>
    <property type="match status" value="1"/>
</dbReference>
<evidence type="ECO:0008006" key="3">
    <source>
        <dbReference type="Google" id="ProtNLM"/>
    </source>
</evidence>
<dbReference type="Proteomes" id="UP001400965">
    <property type="component" value="Unassembled WGS sequence"/>
</dbReference>
<gene>
    <name evidence="1" type="ORF">GCM10008917_21410</name>
</gene>
<accession>A0ABP3XHR5</accession>
<evidence type="ECO:0000313" key="2">
    <source>
        <dbReference type="Proteomes" id="UP001400965"/>
    </source>
</evidence>
<dbReference type="InterPro" id="IPR007497">
    <property type="entry name" value="SIMPL/DUF541"/>
</dbReference>
<sequence>MQYMNMNAMREKGQLSVNGVGVVKVKADLAILTVGVTTSNKDVQVAQVENSNTVNNIILSLSDFGIEREKINADDVNINKRYDTVTNELIAYEITTTIRIEVSDLENLGDIYTLAIENGANSNIDLSFTISNVSNHYNEALLKATQDALNKSSLLAKSLSIKLRPLPENISENSISQYSISQKNVSYSGSPNLSSGDLEVTAQVNMIFNTYL</sequence>
<dbReference type="Gene3D" id="3.30.70.2970">
    <property type="entry name" value="Protein of unknown function (DUF541), domain 2"/>
    <property type="match status" value="1"/>
</dbReference>
<organism evidence="1 2">
    <name type="scientific">Paraclostridium tenue</name>
    <dbReference type="NCBI Taxonomy" id="1737"/>
    <lineage>
        <taxon>Bacteria</taxon>
        <taxon>Bacillati</taxon>
        <taxon>Bacillota</taxon>
        <taxon>Clostridia</taxon>
        <taxon>Peptostreptococcales</taxon>
        <taxon>Peptostreptococcaceae</taxon>
        <taxon>Paraclostridium</taxon>
    </lineage>
</organism>
<name>A0ABP3XHR5_9FIRM</name>
<keyword evidence="2" id="KW-1185">Reference proteome</keyword>
<dbReference type="PANTHER" id="PTHR34387:SF1">
    <property type="entry name" value="PERIPLASMIC IMMUNOGENIC PROTEIN"/>
    <property type="match status" value="1"/>
</dbReference>
<dbReference type="PANTHER" id="PTHR34387">
    <property type="entry name" value="SLR1258 PROTEIN"/>
    <property type="match status" value="1"/>
</dbReference>
<dbReference type="EMBL" id="BAAACP010000013">
    <property type="protein sequence ID" value="GAA0865152.1"/>
    <property type="molecule type" value="Genomic_DNA"/>
</dbReference>